<evidence type="ECO:0000259" key="1">
    <source>
        <dbReference type="Pfam" id="PF17116"/>
    </source>
</evidence>
<dbReference type="AlphaFoldDB" id="A0A7W5YGK5"/>
<feature type="domain" description="Type 9 secretion system plug protein N-terminal" evidence="1">
    <location>
        <begin position="34"/>
        <end position="159"/>
    </location>
</feature>
<dbReference type="Pfam" id="PF17116">
    <property type="entry name" value="T9SS_plug_1st"/>
    <property type="match status" value="1"/>
</dbReference>
<dbReference type="EMBL" id="JACICA010000009">
    <property type="protein sequence ID" value="MBB3703211.1"/>
    <property type="molecule type" value="Genomic_DNA"/>
</dbReference>
<protein>
    <recommendedName>
        <fullName evidence="1">Type 9 secretion system plug protein N-terminal domain-containing protein</fullName>
    </recommendedName>
</protein>
<accession>A0A7W5YGK5</accession>
<dbReference type="InterPro" id="IPR031345">
    <property type="entry name" value="T9SS_Plug_N"/>
</dbReference>
<evidence type="ECO:0000313" key="2">
    <source>
        <dbReference type="EMBL" id="MBB3703211.1"/>
    </source>
</evidence>
<evidence type="ECO:0000313" key="3">
    <source>
        <dbReference type="Proteomes" id="UP000541425"/>
    </source>
</evidence>
<name>A0A7W5YGK5_9BACT</name>
<dbReference type="Proteomes" id="UP000541425">
    <property type="component" value="Unassembled WGS sequence"/>
</dbReference>
<organism evidence="2 3">
    <name type="scientific">Alloprevotella rava</name>
    <dbReference type="NCBI Taxonomy" id="671218"/>
    <lineage>
        <taxon>Bacteria</taxon>
        <taxon>Pseudomonadati</taxon>
        <taxon>Bacteroidota</taxon>
        <taxon>Bacteroidia</taxon>
        <taxon>Bacteroidales</taxon>
        <taxon>Prevotellaceae</taxon>
        <taxon>Alloprevotella</taxon>
    </lineage>
</organism>
<reference evidence="2 3" key="1">
    <citation type="submission" date="2020-08" db="EMBL/GenBank/DDBJ databases">
        <title>Genomic Encyclopedia of Type Strains, Phase IV (KMG-IV): sequencing the most valuable type-strain genomes for metagenomic binning, comparative biology and taxonomic classification.</title>
        <authorList>
            <person name="Goeker M."/>
        </authorList>
    </citation>
    <scope>NUCLEOTIDE SEQUENCE [LARGE SCALE GENOMIC DNA]</scope>
    <source>
        <strain evidence="2 3">DSM 22548</strain>
    </source>
</reference>
<comment type="caution">
    <text evidence="2">The sequence shown here is derived from an EMBL/GenBank/DDBJ whole genome shotgun (WGS) entry which is preliminary data.</text>
</comment>
<sequence>MGKVTLRFYIFFIAFRMSIVFIHAQRTQVLMNNINTVMISTGNNSHALPVLRLGSQGQLELSFDHMSKEYHRYLYRIIHLDADFKKSINIFENDWVATSAEWTVIDDYVESMNTVTNYTHYRIRMPNSNVRPLLSGNYKLEVVLDEDGTLTPALNAYFFVIDSKVNIKLDVTTDTEVDRNATHQQVRMSIDTRQLNIRAPEEELRTIVLQNHRWDNAVWNPKPDYINGTNLEWRHQRSLIFNAGNEYRRFEILSTQYPGMGVDNMKWTGTEYQANLLTAEPRRNYLNDQDRNGQMIVRTQDNNDALSQSEYVWVNFSLTMPQMKDADIYVCGDWSYDRFSPKYKLTYDELSQTYLGSIFLKTGFYSYLYLTVPHSSDEGFTGPVEGDFFQAENEYTVLTYYRRIGDRYWQMVGMSEISYDNKRLTQ</sequence>
<gene>
    <name evidence="2" type="ORF">FHS60_001691</name>
</gene>
<proteinExistence type="predicted"/>
<dbReference type="RefSeq" id="WP_009346517.1">
    <property type="nucleotide sequence ID" value="NZ_JACICA010000009.1"/>
</dbReference>